<reference evidence="12" key="1">
    <citation type="submission" date="2020-07" db="EMBL/GenBank/DDBJ databases">
        <title>Multicomponent nature underlies the extraordinary mechanical properties of spider dragline silk.</title>
        <authorList>
            <person name="Kono N."/>
            <person name="Nakamura H."/>
            <person name="Mori M."/>
            <person name="Yoshida Y."/>
            <person name="Ohtoshi R."/>
            <person name="Malay A.D."/>
            <person name="Moran D.A.P."/>
            <person name="Tomita M."/>
            <person name="Numata K."/>
            <person name="Arakawa K."/>
        </authorList>
    </citation>
    <scope>NUCLEOTIDE SEQUENCE</scope>
</reference>
<accession>A0A8X6HAI0</accession>
<dbReference type="PANTHER" id="PTHR31622">
    <property type="entry name" value="TRANSMEMBRANE PROTEIN 218"/>
    <property type="match status" value="1"/>
</dbReference>
<evidence type="ECO:0000259" key="11">
    <source>
        <dbReference type="Pfam" id="PF25810"/>
    </source>
</evidence>
<evidence type="ECO:0000256" key="1">
    <source>
        <dbReference type="ARBA" id="ARBA00003173"/>
    </source>
</evidence>
<dbReference type="InterPro" id="IPR026771">
    <property type="entry name" value="Tmem218"/>
</dbReference>
<dbReference type="GO" id="GO:0005929">
    <property type="term" value="C:cilium"/>
    <property type="evidence" value="ECO:0007669"/>
    <property type="project" value="UniProtKB-SubCell"/>
</dbReference>
<dbReference type="EMBL" id="BMAO01037762">
    <property type="protein sequence ID" value="GFR19979.1"/>
    <property type="molecule type" value="Genomic_DNA"/>
</dbReference>
<evidence type="ECO:0000256" key="8">
    <source>
        <dbReference type="ARBA" id="ARBA00023136"/>
    </source>
</evidence>
<dbReference type="PANTHER" id="PTHR31622:SF1">
    <property type="entry name" value="TRANSMEMBRANE PROTEIN 218"/>
    <property type="match status" value="1"/>
</dbReference>
<proteinExistence type="inferred from homology"/>
<feature type="domain" description="Transmembrane protein 218 N-terminal" evidence="11">
    <location>
        <begin position="1"/>
        <end position="59"/>
    </location>
</feature>
<feature type="transmembrane region" description="Helical" evidence="10">
    <location>
        <begin position="36"/>
        <end position="57"/>
    </location>
</feature>
<protein>
    <recommendedName>
        <fullName evidence="5">Transmembrane protein 218</fullName>
    </recommendedName>
</protein>
<evidence type="ECO:0000256" key="9">
    <source>
        <dbReference type="ARBA" id="ARBA00023273"/>
    </source>
</evidence>
<comment type="similarity">
    <text evidence="4">Belongs to the TMEM218 family.</text>
</comment>
<gene>
    <name evidence="12" type="primary">NCL1_50442</name>
    <name evidence="12" type="ORF">TNCT_574891</name>
</gene>
<evidence type="ECO:0000256" key="5">
    <source>
        <dbReference type="ARBA" id="ARBA00015054"/>
    </source>
</evidence>
<keyword evidence="6 10" id="KW-0812">Transmembrane</keyword>
<comment type="caution">
    <text evidence="12">The sequence shown here is derived from an EMBL/GenBank/DDBJ whole genome shotgun (WGS) entry which is preliminary data.</text>
</comment>
<dbReference type="InterPro" id="IPR057973">
    <property type="entry name" value="TMEM218_N"/>
</dbReference>
<dbReference type="GO" id="GO:0016020">
    <property type="term" value="C:membrane"/>
    <property type="evidence" value="ECO:0007669"/>
    <property type="project" value="UniProtKB-SubCell"/>
</dbReference>
<dbReference type="AlphaFoldDB" id="A0A8X6HAI0"/>
<keyword evidence="8 10" id="KW-0472">Membrane</keyword>
<evidence type="ECO:0000256" key="10">
    <source>
        <dbReference type="SAM" id="Phobius"/>
    </source>
</evidence>
<sequence length="125" mass="13820">MSYRILGVGVGVFIVIAIWICAISFAVVFSKAKRPVSFLGAGCVLLAFLVTVILLCIPRGTQTSDPVVDLLPPDYLFIWKCALLAFLFISFIISIILMITEHWTVSVSAKPLKKVVRRTVICDFN</sequence>
<dbReference type="Pfam" id="PF25810">
    <property type="entry name" value="TMEM218_N"/>
    <property type="match status" value="1"/>
</dbReference>
<dbReference type="OrthoDB" id="6425050at2759"/>
<evidence type="ECO:0000256" key="2">
    <source>
        <dbReference type="ARBA" id="ARBA00004138"/>
    </source>
</evidence>
<evidence type="ECO:0000313" key="13">
    <source>
        <dbReference type="Proteomes" id="UP000887116"/>
    </source>
</evidence>
<keyword evidence="9" id="KW-0966">Cell projection</keyword>
<comment type="subcellular location">
    <subcellularLocation>
        <location evidence="2">Cell projection</location>
        <location evidence="2">Cilium</location>
    </subcellularLocation>
    <subcellularLocation>
        <location evidence="3">Membrane</location>
        <topology evidence="3">Multi-pass membrane protein</topology>
    </subcellularLocation>
</comment>
<name>A0A8X6HAI0_TRICU</name>
<evidence type="ECO:0000256" key="6">
    <source>
        <dbReference type="ARBA" id="ARBA00022692"/>
    </source>
</evidence>
<evidence type="ECO:0000256" key="3">
    <source>
        <dbReference type="ARBA" id="ARBA00004141"/>
    </source>
</evidence>
<evidence type="ECO:0000256" key="4">
    <source>
        <dbReference type="ARBA" id="ARBA00010775"/>
    </source>
</evidence>
<evidence type="ECO:0000313" key="12">
    <source>
        <dbReference type="EMBL" id="GFR19979.1"/>
    </source>
</evidence>
<keyword evidence="13" id="KW-1185">Reference proteome</keyword>
<keyword evidence="7 10" id="KW-1133">Transmembrane helix</keyword>
<organism evidence="12 13">
    <name type="scientific">Trichonephila clavata</name>
    <name type="common">Joro spider</name>
    <name type="synonym">Nephila clavata</name>
    <dbReference type="NCBI Taxonomy" id="2740835"/>
    <lineage>
        <taxon>Eukaryota</taxon>
        <taxon>Metazoa</taxon>
        <taxon>Ecdysozoa</taxon>
        <taxon>Arthropoda</taxon>
        <taxon>Chelicerata</taxon>
        <taxon>Arachnida</taxon>
        <taxon>Araneae</taxon>
        <taxon>Araneomorphae</taxon>
        <taxon>Entelegynae</taxon>
        <taxon>Araneoidea</taxon>
        <taxon>Nephilidae</taxon>
        <taxon>Trichonephila</taxon>
    </lineage>
</organism>
<dbReference type="Proteomes" id="UP000887116">
    <property type="component" value="Unassembled WGS sequence"/>
</dbReference>
<feature type="transmembrane region" description="Helical" evidence="10">
    <location>
        <begin position="6"/>
        <end position="29"/>
    </location>
</feature>
<evidence type="ECO:0000256" key="7">
    <source>
        <dbReference type="ARBA" id="ARBA00022989"/>
    </source>
</evidence>
<feature type="transmembrane region" description="Helical" evidence="10">
    <location>
        <begin position="77"/>
        <end position="100"/>
    </location>
</feature>
<comment type="function">
    <text evidence="1">May be involved in ciliary biogenesis or function.</text>
</comment>